<proteinExistence type="predicted"/>
<dbReference type="PANTHER" id="PTHR38115">
    <property type="entry name" value="LIPOCALIN-LIKE DOMAIN-CONTAINING PROTEIN"/>
    <property type="match status" value="1"/>
</dbReference>
<evidence type="ECO:0000313" key="1">
    <source>
        <dbReference type="EMBL" id="KAJ7357208.1"/>
    </source>
</evidence>
<gene>
    <name evidence="1" type="ORF">DFH08DRAFT_736605</name>
</gene>
<comment type="caution">
    <text evidence="1">The sequence shown here is derived from an EMBL/GenBank/DDBJ whole genome shotgun (WGS) entry which is preliminary data.</text>
</comment>
<evidence type="ECO:0000313" key="2">
    <source>
        <dbReference type="Proteomes" id="UP001218218"/>
    </source>
</evidence>
<name>A0AAD7AFK5_9AGAR</name>
<accession>A0AAD7AFK5</accession>
<dbReference type="InterPro" id="IPR053037">
    <property type="entry name" value="Pericyclase_pydY-like"/>
</dbReference>
<keyword evidence="2" id="KW-1185">Reference proteome</keyword>
<dbReference type="AlphaFoldDB" id="A0AAD7AFK5"/>
<protein>
    <submittedName>
        <fullName evidence="1">Uncharacterized protein</fullName>
    </submittedName>
</protein>
<sequence length="189" mass="21133">MALPEGFDIRNISGKFTMNKAMSGDTDTILKLQGIGYLKRLAIRNATVTLDIKHYKDEAGVEKIDINQTLTGGIPGTREERTLSWTERHTSDSLFGYVVGKSRRCQVSELDEAFLKQNWTADTIEHGVVQSYVESDTPQSGTTWIANQAWGIQEINGERRYARNVKFTGPKGEDIEALLVYDYLSPPSA</sequence>
<dbReference type="PANTHER" id="PTHR38115:SF1">
    <property type="entry name" value="LIPOCALIN-LIKE DOMAIN-CONTAINING PROTEIN"/>
    <property type="match status" value="1"/>
</dbReference>
<organism evidence="1 2">
    <name type="scientific">Mycena albidolilacea</name>
    <dbReference type="NCBI Taxonomy" id="1033008"/>
    <lineage>
        <taxon>Eukaryota</taxon>
        <taxon>Fungi</taxon>
        <taxon>Dikarya</taxon>
        <taxon>Basidiomycota</taxon>
        <taxon>Agaricomycotina</taxon>
        <taxon>Agaricomycetes</taxon>
        <taxon>Agaricomycetidae</taxon>
        <taxon>Agaricales</taxon>
        <taxon>Marasmiineae</taxon>
        <taxon>Mycenaceae</taxon>
        <taxon>Mycena</taxon>
    </lineage>
</organism>
<dbReference type="EMBL" id="JARIHO010000008">
    <property type="protein sequence ID" value="KAJ7357208.1"/>
    <property type="molecule type" value="Genomic_DNA"/>
</dbReference>
<dbReference type="Proteomes" id="UP001218218">
    <property type="component" value="Unassembled WGS sequence"/>
</dbReference>
<reference evidence="1" key="1">
    <citation type="submission" date="2023-03" db="EMBL/GenBank/DDBJ databases">
        <title>Massive genome expansion in bonnet fungi (Mycena s.s.) driven by repeated elements and novel gene families across ecological guilds.</title>
        <authorList>
            <consortium name="Lawrence Berkeley National Laboratory"/>
            <person name="Harder C.B."/>
            <person name="Miyauchi S."/>
            <person name="Viragh M."/>
            <person name="Kuo A."/>
            <person name="Thoen E."/>
            <person name="Andreopoulos B."/>
            <person name="Lu D."/>
            <person name="Skrede I."/>
            <person name="Drula E."/>
            <person name="Henrissat B."/>
            <person name="Morin E."/>
            <person name="Kohler A."/>
            <person name="Barry K."/>
            <person name="LaButti K."/>
            <person name="Morin E."/>
            <person name="Salamov A."/>
            <person name="Lipzen A."/>
            <person name="Mereny Z."/>
            <person name="Hegedus B."/>
            <person name="Baldrian P."/>
            <person name="Stursova M."/>
            <person name="Weitz H."/>
            <person name="Taylor A."/>
            <person name="Grigoriev I.V."/>
            <person name="Nagy L.G."/>
            <person name="Martin F."/>
            <person name="Kauserud H."/>
        </authorList>
    </citation>
    <scope>NUCLEOTIDE SEQUENCE</scope>
    <source>
        <strain evidence="1">CBHHK002</strain>
    </source>
</reference>